<dbReference type="InterPro" id="IPR017441">
    <property type="entry name" value="Protein_kinase_ATP_BS"/>
</dbReference>
<evidence type="ECO:0000256" key="5">
    <source>
        <dbReference type="PROSITE-ProRule" id="PRU10141"/>
    </source>
</evidence>
<proteinExistence type="predicted"/>
<dbReference type="Pfam" id="PF13374">
    <property type="entry name" value="TPR_10"/>
    <property type="match status" value="1"/>
</dbReference>
<keyword evidence="9" id="KW-1185">Reference proteome</keyword>
<dbReference type="Gene3D" id="1.10.510.10">
    <property type="entry name" value="Transferase(Phosphotransferase) domain 1"/>
    <property type="match status" value="1"/>
</dbReference>
<dbReference type="Pfam" id="PF00069">
    <property type="entry name" value="Pkinase"/>
    <property type="match status" value="1"/>
</dbReference>
<dbReference type="CDD" id="cd14014">
    <property type="entry name" value="STKc_PknB_like"/>
    <property type="match status" value="1"/>
</dbReference>
<dbReference type="InterPro" id="IPR011990">
    <property type="entry name" value="TPR-like_helical_dom_sf"/>
</dbReference>
<dbReference type="InterPro" id="IPR011009">
    <property type="entry name" value="Kinase-like_dom_sf"/>
</dbReference>
<evidence type="ECO:0000313" key="8">
    <source>
        <dbReference type="EMBL" id="UXI66972.1"/>
    </source>
</evidence>
<keyword evidence="3" id="KW-0418">Kinase</keyword>
<name>A0ABY6BGI4_9GAMM</name>
<dbReference type="PANTHER" id="PTHR43289:SF34">
    <property type="entry name" value="SERINE_THREONINE-PROTEIN KINASE YBDM-RELATED"/>
    <property type="match status" value="1"/>
</dbReference>
<dbReference type="PROSITE" id="PS50011">
    <property type="entry name" value="PROTEIN_KINASE_DOM"/>
    <property type="match status" value="1"/>
</dbReference>
<dbReference type="InterPro" id="IPR019734">
    <property type="entry name" value="TPR_rpt"/>
</dbReference>
<gene>
    <name evidence="8" type="ORF">N4264_19790</name>
</gene>
<evidence type="ECO:0000256" key="3">
    <source>
        <dbReference type="ARBA" id="ARBA00022777"/>
    </source>
</evidence>
<dbReference type="EMBL" id="CP104694">
    <property type="protein sequence ID" value="UXI66972.1"/>
    <property type="molecule type" value="Genomic_DNA"/>
</dbReference>
<feature type="binding site" evidence="5">
    <location>
        <position position="112"/>
    </location>
    <ligand>
        <name>ATP</name>
        <dbReference type="ChEBI" id="CHEBI:30616"/>
    </ligand>
</feature>
<keyword evidence="2 5" id="KW-0547">Nucleotide-binding</keyword>
<organism evidence="8 9">
    <name type="scientific">Tahibacter amnicola</name>
    <dbReference type="NCBI Taxonomy" id="2976241"/>
    <lineage>
        <taxon>Bacteria</taxon>
        <taxon>Pseudomonadati</taxon>
        <taxon>Pseudomonadota</taxon>
        <taxon>Gammaproteobacteria</taxon>
        <taxon>Lysobacterales</taxon>
        <taxon>Rhodanobacteraceae</taxon>
        <taxon>Tahibacter</taxon>
    </lineage>
</organism>
<reference evidence="8" key="1">
    <citation type="submission" date="2022-09" db="EMBL/GenBank/DDBJ databases">
        <title>Tahibacter sp. nov., isolated from a fresh water.</title>
        <authorList>
            <person name="Baek J.H."/>
            <person name="Lee J.K."/>
            <person name="Kim J.M."/>
            <person name="Jeon C.O."/>
        </authorList>
    </citation>
    <scope>NUCLEOTIDE SEQUENCE</scope>
    <source>
        <strain evidence="8">W38</strain>
    </source>
</reference>
<accession>A0ABY6BGI4</accession>
<keyword evidence="1" id="KW-0808">Transferase</keyword>
<dbReference type="PROSITE" id="PS00107">
    <property type="entry name" value="PROTEIN_KINASE_ATP"/>
    <property type="match status" value="1"/>
</dbReference>
<dbReference type="InterPro" id="IPR008271">
    <property type="entry name" value="Ser/Thr_kinase_AS"/>
</dbReference>
<dbReference type="SUPFAM" id="SSF56112">
    <property type="entry name" value="Protein kinase-like (PK-like)"/>
    <property type="match status" value="1"/>
</dbReference>
<dbReference type="PANTHER" id="PTHR43289">
    <property type="entry name" value="MITOGEN-ACTIVATED PROTEIN KINASE KINASE KINASE 20-RELATED"/>
    <property type="match status" value="1"/>
</dbReference>
<feature type="transmembrane region" description="Helical" evidence="6">
    <location>
        <begin position="394"/>
        <end position="415"/>
    </location>
</feature>
<dbReference type="Gene3D" id="3.30.200.20">
    <property type="entry name" value="Phosphorylase Kinase, domain 1"/>
    <property type="match status" value="1"/>
</dbReference>
<evidence type="ECO:0000256" key="1">
    <source>
        <dbReference type="ARBA" id="ARBA00022679"/>
    </source>
</evidence>
<dbReference type="Pfam" id="PF13424">
    <property type="entry name" value="TPR_12"/>
    <property type="match status" value="2"/>
</dbReference>
<dbReference type="InterPro" id="IPR000719">
    <property type="entry name" value="Prot_kinase_dom"/>
</dbReference>
<keyword evidence="6" id="KW-0812">Transmembrane</keyword>
<dbReference type="RefSeq" id="WP_261693948.1">
    <property type="nucleotide sequence ID" value="NZ_CP104694.1"/>
</dbReference>
<evidence type="ECO:0000313" key="9">
    <source>
        <dbReference type="Proteomes" id="UP001064632"/>
    </source>
</evidence>
<dbReference type="SMART" id="SM00220">
    <property type="entry name" value="S_TKc"/>
    <property type="match status" value="1"/>
</dbReference>
<evidence type="ECO:0000256" key="2">
    <source>
        <dbReference type="ARBA" id="ARBA00022741"/>
    </source>
</evidence>
<sequence length="942" mass="101248">MNPAQQYARAKTLFQQARELPTPQRAAWVSEAAQGDAALVGEVMSLLAQDFTDGAADEFLAPPVTLRTTAAGDEVAGESRYRMLAELGSGGMGMVYLAERIEAGFCQRVAIKFATHAALNREHMARFRAERQFLARLVHPNIARLLDGGTRGDGVPFLVMEYVEGAPIDQWCTRQRLGTRERVGVFVKVCRAVQVAHQNLIVHRDLKPANILVDPQGEPRLLDFGIAKLLDEAGVNDITQAQTRDGAQLMTPRYASPEQLAAQPVTTAADIYSLGVVLYELVTGVSPYGVAVRSAQGLARAVCETAPMRPSAVAGTALADATESGAGFRVLSRDLRGDIDAILLKCLRKQPQDRYPSAAALADDLERYLQGRPVQAHSGSAWYRTRTFIRRNRLAVATAGAFVALLVGGLVALSVQLERTRIERDKAERVTQFLLELFRQADPTRSRGETITVREVLDRGARRLDTDTQLPAATRAAMQATVGSAFHQLGLYAPAESLLSQSAEAQSAQAPGSVQHIDTLGHLAALRLDQGQLVPARELAEQAAQLVQAAPDADAALQGRIHYRLGLVRLRQGDLAGARGPLEQSLADYSRANLAGSSEMAESYNALANWHRDAGDPRRAEEAFGHALAIYRAGGADRWAEARSLNNLALLRLDQSDIEGAERLMRDALPPLRAAVGDEHPLVAAAVGNLAGLLNRRGDFDGADSLFAEALALRRKLHGDEHPGTALTLANRGYNDYSRGRFEAAETAMRQALAVQRKVQGEGHASTLATLRNLAAVRLARGAIDEALALYRQTIADGTKALSADHPFVWTSRTRLAQWNALGGDDAPSALAELQGILPLQAKKLGDRHVEVAETRMATGLALLRLGKQAEGCAQVGRAQADWAGQVTPTHPDLLLGAYFVALCGLPSGAQSSPALVAARQALVARYGADHPLLARLPEPAT</sequence>
<evidence type="ECO:0000256" key="4">
    <source>
        <dbReference type="ARBA" id="ARBA00022840"/>
    </source>
</evidence>
<evidence type="ECO:0000256" key="6">
    <source>
        <dbReference type="SAM" id="Phobius"/>
    </source>
</evidence>
<dbReference type="Gene3D" id="1.25.40.10">
    <property type="entry name" value="Tetratricopeptide repeat domain"/>
    <property type="match status" value="3"/>
</dbReference>
<dbReference type="Proteomes" id="UP001064632">
    <property type="component" value="Chromosome"/>
</dbReference>
<evidence type="ECO:0000259" key="7">
    <source>
        <dbReference type="PROSITE" id="PS50011"/>
    </source>
</evidence>
<dbReference type="SMART" id="SM00028">
    <property type="entry name" value="TPR"/>
    <property type="match status" value="4"/>
</dbReference>
<keyword evidence="4 5" id="KW-0067">ATP-binding</keyword>
<keyword evidence="6" id="KW-1133">Transmembrane helix</keyword>
<feature type="domain" description="Protein kinase" evidence="7">
    <location>
        <begin position="81"/>
        <end position="369"/>
    </location>
</feature>
<dbReference type="PROSITE" id="PS00108">
    <property type="entry name" value="PROTEIN_KINASE_ST"/>
    <property type="match status" value="1"/>
</dbReference>
<protein>
    <submittedName>
        <fullName evidence="8">Tetratricopeptide repeat protein</fullName>
    </submittedName>
</protein>
<keyword evidence="6" id="KW-0472">Membrane</keyword>
<dbReference type="SUPFAM" id="SSF48452">
    <property type="entry name" value="TPR-like"/>
    <property type="match status" value="3"/>
</dbReference>